<organism evidence="3 4">
    <name type="scientific">Chryseobacterium turcicum</name>
    <dbReference type="NCBI Taxonomy" id="2898076"/>
    <lineage>
        <taxon>Bacteria</taxon>
        <taxon>Pseudomonadati</taxon>
        <taxon>Bacteroidota</taxon>
        <taxon>Flavobacteriia</taxon>
        <taxon>Flavobacteriales</taxon>
        <taxon>Weeksellaceae</taxon>
        <taxon>Chryseobacterium group</taxon>
        <taxon>Chryseobacterium</taxon>
    </lineage>
</organism>
<protein>
    <submittedName>
        <fullName evidence="3">T9SS type A sorting domain-containing protein</fullName>
    </submittedName>
</protein>
<evidence type="ECO:0000259" key="2">
    <source>
        <dbReference type="Pfam" id="PF18962"/>
    </source>
</evidence>
<evidence type="ECO:0000256" key="1">
    <source>
        <dbReference type="ARBA" id="ARBA00022729"/>
    </source>
</evidence>
<evidence type="ECO:0000313" key="4">
    <source>
        <dbReference type="Proteomes" id="UP001108025"/>
    </source>
</evidence>
<keyword evidence="1" id="KW-0732">Signal</keyword>
<feature type="domain" description="Secretion system C-terminal sorting" evidence="2">
    <location>
        <begin position="82"/>
        <end position="149"/>
    </location>
</feature>
<dbReference type="Pfam" id="PF18962">
    <property type="entry name" value="Por_Secre_tail"/>
    <property type="match status" value="1"/>
</dbReference>
<name>A0A9Q3V4E1_9FLAO</name>
<sequence>MQNVVTANSGFFPPVTIADSRGLPTFNAKQLDAIGGVWSSPVDGGNPATAPDVPIDMPFVITYTSATLGTKEVVQYDNRIQVYPNPVKDVFKINNPEKLQIVSVEVMDATGRVVKVLKGSEEYNVSDLPKGSYILKILNNESPKITKLIKQ</sequence>
<reference evidence="3" key="1">
    <citation type="submission" date="2021-11" db="EMBL/GenBank/DDBJ databases">
        <title>Description of novel Chryseobacterium species.</title>
        <authorList>
            <person name="Saticioglu I.B."/>
            <person name="Ay H."/>
            <person name="Altun S."/>
            <person name="Duman M."/>
        </authorList>
    </citation>
    <scope>NUCLEOTIDE SEQUENCE</scope>
    <source>
        <strain evidence="3">C-17</strain>
    </source>
</reference>
<dbReference type="InterPro" id="IPR026444">
    <property type="entry name" value="Secre_tail"/>
</dbReference>
<accession>A0A9Q3V4E1</accession>
<dbReference type="RefSeq" id="WP_230668804.1">
    <property type="nucleotide sequence ID" value="NZ_JAJNAY010000001.1"/>
</dbReference>
<dbReference type="Proteomes" id="UP001108025">
    <property type="component" value="Unassembled WGS sequence"/>
</dbReference>
<proteinExistence type="predicted"/>
<evidence type="ECO:0000313" key="3">
    <source>
        <dbReference type="EMBL" id="MCD1117051.1"/>
    </source>
</evidence>
<gene>
    <name evidence="3" type="ORF">LO744_09295</name>
</gene>
<dbReference type="EMBL" id="JAJNAY010000001">
    <property type="protein sequence ID" value="MCD1117051.1"/>
    <property type="molecule type" value="Genomic_DNA"/>
</dbReference>
<keyword evidence="4" id="KW-1185">Reference proteome</keyword>
<dbReference type="AlphaFoldDB" id="A0A9Q3V4E1"/>
<dbReference type="NCBIfam" id="TIGR04183">
    <property type="entry name" value="Por_Secre_tail"/>
    <property type="match status" value="1"/>
</dbReference>
<comment type="caution">
    <text evidence="3">The sequence shown here is derived from an EMBL/GenBank/DDBJ whole genome shotgun (WGS) entry which is preliminary data.</text>
</comment>